<dbReference type="GO" id="GO:0051301">
    <property type="term" value="P:cell division"/>
    <property type="evidence" value="ECO:0007669"/>
    <property type="project" value="UniProtKB-KW"/>
</dbReference>
<feature type="domain" description="Ataxin-10" evidence="6">
    <location>
        <begin position="127"/>
        <end position="218"/>
    </location>
</feature>
<gene>
    <name evidence="7" type="ORF">LSTR_LSTR013419</name>
</gene>
<sequence>MSEQLHSQLSKLAHEIQQKSLDIKSTTEILRYFRNVCATDKESQIKLGDDGNNFHCVDLMCKLFDKLLERPASEENMVCLRVGCQFIGNLIVDNQSNQLKVHNKCFAHIRKLMLLGDGSLSRFCAMILYNIILSHPDVREDILKENDLLRAILIQEDEFSFGSYPTFMRIYWSILALRNICEKCPENQAIIAGLAKKDVAYSPVLEELGYTLHSEDGKGIKIAPLKRHTTE</sequence>
<evidence type="ECO:0000256" key="3">
    <source>
        <dbReference type="ARBA" id="ARBA00022618"/>
    </source>
</evidence>
<dbReference type="InParanoid" id="A0A482XRZ0"/>
<dbReference type="Proteomes" id="UP000291343">
    <property type="component" value="Unassembled WGS sequence"/>
</dbReference>
<reference evidence="7 8" key="1">
    <citation type="journal article" date="2017" name="Gigascience">
        <title>Genome sequence of the small brown planthopper, Laodelphax striatellus.</title>
        <authorList>
            <person name="Zhu J."/>
            <person name="Jiang F."/>
            <person name="Wang X."/>
            <person name="Yang P."/>
            <person name="Bao Y."/>
            <person name="Zhao W."/>
            <person name="Wang W."/>
            <person name="Lu H."/>
            <person name="Wang Q."/>
            <person name="Cui N."/>
            <person name="Li J."/>
            <person name="Chen X."/>
            <person name="Luo L."/>
            <person name="Yu J."/>
            <person name="Kang L."/>
            <person name="Cui F."/>
        </authorList>
    </citation>
    <scope>NUCLEOTIDE SEQUENCE [LARGE SCALE GENOMIC DNA]</scope>
    <source>
        <strain evidence="7">Lst14</strain>
    </source>
</reference>
<evidence type="ECO:0000256" key="1">
    <source>
        <dbReference type="ARBA" id="ARBA00008384"/>
    </source>
</evidence>
<dbReference type="GO" id="GO:0031175">
    <property type="term" value="P:neuron projection development"/>
    <property type="evidence" value="ECO:0007669"/>
    <property type="project" value="TreeGrafter"/>
</dbReference>
<proteinExistence type="inferred from homology"/>
<keyword evidence="8" id="KW-1185">Reference proteome</keyword>
<evidence type="ECO:0000256" key="5">
    <source>
        <dbReference type="ARBA" id="ARBA00045173"/>
    </source>
</evidence>
<comment type="similarity">
    <text evidence="1">Belongs to the ataxin-10 family.</text>
</comment>
<comment type="caution">
    <text evidence="7">The sequence shown here is derived from an EMBL/GenBank/DDBJ whole genome shotgun (WGS) entry which is preliminary data.</text>
</comment>
<dbReference type="InterPro" id="IPR051374">
    <property type="entry name" value="Ataxin-10/CTR86_families"/>
</dbReference>
<dbReference type="Gene3D" id="1.25.10.10">
    <property type="entry name" value="Leucine-rich Repeat Variant"/>
    <property type="match status" value="1"/>
</dbReference>
<organism evidence="7 8">
    <name type="scientific">Laodelphax striatellus</name>
    <name type="common">Small brown planthopper</name>
    <name type="synonym">Delphax striatella</name>
    <dbReference type="NCBI Taxonomy" id="195883"/>
    <lineage>
        <taxon>Eukaryota</taxon>
        <taxon>Metazoa</taxon>
        <taxon>Ecdysozoa</taxon>
        <taxon>Arthropoda</taxon>
        <taxon>Hexapoda</taxon>
        <taxon>Insecta</taxon>
        <taxon>Pterygota</taxon>
        <taxon>Neoptera</taxon>
        <taxon>Paraneoptera</taxon>
        <taxon>Hemiptera</taxon>
        <taxon>Auchenorrhyncha</taxon>
        <taxon>Fulgoroidea</taxon>
        <taxon>Delphacidae</taxon>
        <taxon>Criomorphinae</taxon>
        <taxon>Laodelphax</taxon>
    </lineage>
</organism>
<keyword evidence="3" id="KW-0132">Cell division</keyword>
<comment type="function">
    <text evidence="5">May play a role in the regulation of cytokinesis. May play a role in signaling by stimulating protein glycosylation. Induces neuritogenesis by activating the Ras-MAP kinase pathway and is necessary for the survival of cerebellar neurons. Does not appear to play a major role in ciliogenesis.</text>
</comment>
<evidence type="ECO:0000313" key="8">
    <source>
        <dbReference type="Proteomes" id="UP000291343"/>
    </source>
</evidence>
<evidence type="ECO:0000259" key="6">
    <source>
        <dbReference type="Pfam" id="PF09759"/>
    </source>
</evidence>
<protein>
    <recommendedName>
        <fullName evidence="2">Ataxin-10</fullName>
    </recommendedName>
</protein>
<name>A0A482XRZ0_LAOST</name>
<keyword evidence="4" id="KW-0131">Cell cycle</keyword>
<dbReference type="AlphaFoldDB" id="A0A482XRZ0"/>
<dbReference type="EMBL" id="QKKF02003416">
    <property type="protein sequence ID" value="RZF47701.1"/>
    <property type="molecule type" value="Genomic_DNA"/>
</dbReference>
<dbReference type="PANTHER" id="PTHR13255">
    <property type="entry name" value="ATAXIN-10"/>
    <property type="match status" value="1"/>
</dbReference>
<dbReference type="PANTHER" id="PTHR13255:SF0">
    <property type="entry name" value="ATAXIN-10"/>
    <property type="match status" value="1"/>
</dbReference>
<accession>A0A482XRZ0</accession>
<dbReference type="SMR" id="A0A482XRZ0"/>
<dbReference type="OrthoDB" id="379794at2759"/>
<dbReference type="InterPro" id="IPR016024">
    <property type="entry name" value="ARM-type_fold"/>
</dbReference>
<dbReference type="Pfam" id="PF09759">
    <property type="entry name" value="Atx10homo_assoc"/>
    <property type="match status" value="1"/>
</dbReference>
<dbReference type="InterPro" id="IPR011989">
    <property type="entry name" value="ARM-like"/>
</dbReference>
<evidence type="ECO:0000256" key="4">
    <source>
        <dbReference type="ARBA" id="ARBA00023306"/>
    </source>
</evidence>
<evidence type="ECO:0000256" key="2">
    <source>
        <dbReference type="ARBA" id="ARBA00018804"/>
    </source>
</evidence>
<dbReference type="InterPro" id="IPR019156">
    <property type="entry name" value="Ataxin-10_domain"/>
</dbReference>
<dbReference type="SUPFAM" id="SSF48371">
    <property type="entry name" value="ARM repeat"/>
    <property type="match status" value="1"/>
</dbReference>
<dbReference type="GO" id="GO:0005829">
    <property type="term" value="C:cytosol"/>
    <property type="evidence" value="ECO:0007669"/>
    <property type="project" value="TreeGrafter"/>
</dbReference>
<evidence type="ECO:0000313" key="7">
    <source>
        <dbReference type="EMBL" id="RZF47701.1"/>
    </source>
</evidence>